<organism evidence="2 3">
    <name type="scientific">Nephila pilipes</name>
    <name type="common">Giant wood spider</name>
    <name type="synonym">Nephila maculata</name>
    <dbReference type="NCBI Taxonomy" id="299642"/>
    <lineage>
        <taxon>Eukaryota</taxon>
        <taxon>Metazoa</taxon>
        <taxon>Ecdysozoa</taxon>
        <taxon>Arthropoda</taxon>
        <taxon>Chelicerata</taxon>
        <taxon>Arachnida</taxon>
        <taxon>Araneae</taxon>
        <taxon>Araneomorphae</taxon>
        <taxon>Entelegynae</taxon>
        <taxon>Araneoidea</taxon>
        <taxon>Nephilidae</taxon>
        <taxon>Nephila</taxon>
    </lineage>
</organism>
<keyword evidence="3" id="KW-1185">Reference proteome</keyword>
<dbReference type="Proteomes" id="UP000887013">
    <property type="component" value="Unassembled WGS sequence"/>
</dbReference>
<comment type="caution">
    <text evidence="2">The sequence shown here is derived from an EMBL/GenBank/DDBJ whole genome shotgun (WGS) entry which is preliminary data.</text>
</comment>
<name>A0A8X6N2X2_NEPPI</name>
<accession>A0A8X6N2X2</accession>
<reference evidence="2" key="1">
    <citation type="submission" date="2020-08" db="EMBL/GenBank/DDBJ databases">
        <title>Multicomponent nature underlies the extraordinary mechanical properties of spider dragline silk.</title>
        <authorList>
            <person name="Kono N."/>
            <person name="Nakamura H."/>
            <person name="Mori M."/>
            <person name="Yoshida Y."/>
            <person name="Ohtoshi R."/>
            <person name="Malay A.D."/>
            <person name="Moran D.A.P."/>
            <person name="Tomita M."/>
            <person name="Numata K."/>
            <person name="Arakawa K."/>
        </authorList>
    </citation>
    <scope>NUCLEOTIDE SEQUENCE</scope>
</reference>
<protein>
    <submittedName>
        <fullName evidence="2">Uncharacterized protein</fullName>
    </submittedName>
</protein>
<evidence type="ECO:0000256" key="1">
    <source>
        <dbReference type="SAM" id="MobiDB-lite"/>
    </source>
</evidence>
<dbReference type="AlphaFoldDB" id="A0A8X6N2X2"/>
<feature type="region of interest" description="Disordered" evidence="1">
    <location>
        <begin position="1"/>
        <end position="26"/>
    </location>
</feature>
<evidence type="ECO:0000313" key="2">
    <source>
        <dbReference type="EMBL" id="GFS91774.1"/>
    </source>
</evidence>
<proteinExistence type="predicted"/>
<sequence length="232" mass="25668">MIFPGTGKSRLRHPERARTSAKLSGNTPLPLISRNVPLEIRRTKFFPVLVFEKKKNTFRHFKGKSLFSSENGTGNRSSAFRRGRAAQATKKNSVAASTVSRCGSRERNRFFPESGKVVYDTLNALGLPRNFGENLPYPLSVGMSHSKFGEINFFPVLVFEKKKKKILFGKRVFSSKNGTGNGSSTFRRGRAAQAMEKSLVAASKVARCGSCEVRGRTKGTISTKLSENDVIQ</sequence>
<dbReference type="EMBL" id="BMAW01053596">
    <property type="protein sequence ID" value="GFS91774.1"/>
    <property type="molecule type" value="Genomic_DNA"/>
</dbReference>
<gene>
    <name evidence="2" type="ORF">NPIL_481171</name>
</gene>
<evidence type="ECO:0000313" key="3">
    <source>
        <dbReference type="Proteomes" id="UP000887013"/>
    </source>
</evidence>